<comment type="caution">
    <text evidence="1">The sequence shown here is derived from an EMBL/GenBank/DDBJ whole genome shotgun (WGS) entry which is preliminary data.</text>
</comment>
<evidence type="ECO:0000313" key="2">
    <source>
        <dbReference type="Proteomes" id="UP001196413"/>
    </source>
</evidence>
<dbReference type="EMBL" id="JAHQIW010000395">
    <property type="protein sequence ID" value="KAJ1347893.1"/>
    <property type="molecule type" value="Genomic_DNA"/>
</dbReference>
<organism evidence="1 2">
    <name type="scientific">Parelaphostrongylus tenuis</name>
    <name type="common">Meningeal worm</name>
    <dbReference type="NCBI Taxonomy" id="148309"/>
    <lineage>
        <taxon>Eukaryota</taxon>
        <taxon>Metazoa</taxon>
        <taxon>Ecdysozoa</taxon>
        <taxon>Nematoda</taxon>
        <taxon>Chromadorea</taxon>
        <taxon>Rhabditida</taxon>
        <taxon>Rhabditina</taxon>
        <taxon>Rhabditomorpha</taxon>
        <taxon>Strongyloidea</taxon>
        <taxon>Metastrongylidae</taxon>
        <taxon>Parelaphostrongylus</taxon>
    </lineage>
</organism>
<reference evidence="1" key="1">
    <citation type="submission" date="2021-06" db="EMBL/GenBank/DDBJ databases">
        <title>Parelaphostrongylus tenuis whole genome reference sequence.</title>
        <authorList>
            <person name="Garwood T.J."/>
            <person name="Larsen P.A."/>
            <person name="Fountain-Jones N.M."/>
            <person name="Garbe J.R."/>
            <person name="Macchietto M.G."/>
            <person name="Kania S.A."/>
            <person name="Gerhold R.W."/>
            <person name="Richards J.E."/>
            <person name="Wolf T.M."/>
        </authorList>
    </citation>
    <scope>NUCLEOTIDE SEQUENCE</scope>
    <source>
        <strain evidence="1">MNPRO001-30</strain>
        <tissue evidence="1">Meninges</tissue>
    </source>
</reference>
<gene>
    <name evidence="1" type="ORF">KIN20_003062</name>
</gene>
<proteinExistence type="predicted"/>
<protein>
    <submittedName>
        <fullName evidence="1">Uncharacterized protein</fullName>
    </submittedName>
</protein>
<dbReference type="AlphaFoldDB" id="A0AAD5QDD1"/>
<dbReference type="Proteomes" id="UP001196413">
    <property type="component" value="Unassembled WGS sequence"/>
</dbReference>
<evidence type="ECO:0000313" key="1">
    <source>
        <dbReference type="EMBL" id="KAJ1347893.1"/>
    </source>
</evidence>
<sequence>MKRTISVLDHFIGKNFERVEGRERPSVTDDDHSIAEAIIQAQLHEDSTDHSDYSGERLLCGWWFSEFLHYEFQNKLVCSGAATQSPVLACRLQIILVQKIPLRLNGMSDQVDIYRAKKKPQ</sequence>
<accession>A0AAD5QDD1</accession>
<name>A0AAD5QDD1_PARTN</name>
<keyword evidence="2" id="KW-1185">Reference proteome</keyword>